<reference evidence="1 2" key="1">
    <citation type="submission" date="2021-04" db="EMBL/GenBank/DDBJ databases">
        <title>Draft genome sequence of Paenibacillus cisolokensis, LC2-13A.</title>
        <authorList>
            <person name="Uke A."/>
            <person name="Chhe C."/>
            <person name="Baramee S."/>
            <person name="Kosugi A."/>
        </authorList>
    </citation>
    <scope>NUCLEOTIDE SEQUENCE [LARGE SCALE GENOMIC DNA]</scope>
    <source>
        <strain evidence="1 2">LC2-13A</strain>
    </source>
</reference>
<evidence type="ECO:0000313" key="1">
    <source>
        <dbReference type="EMBL" id="GIQ63241.1"/>
    </source>
</evidence>
<protein>
    <submittedName>
        <fullName evidence="1">Uncharacterized protein</fullName>
    </submittedName>
</protein>
<organism evidence="1 2">
    <name type="scientific">Paenibacillus cisolokensis</name>
    <dbReference type="NCBI Taxonomy" id="1658519"/>
    <lineage>
        <taxon>Bacteria</taxon>
        <taxon>Bacillati</taxon>
        <taxon>Bacillota</taxon>
        <taxon>Bacilli</taxon>
        <taxon>Bacillales</taxon>
        <taxon>Paenibacillaceae</taxon>
        <taxon>Paenibacillus</taxon>
    </lineage>
</organism>
<dbReference type="EMBL" id="BOVJ01000058">
    <property type="protein sequence ID" value="GIQ63241.1"/>
    <property type="molecule type" value="Genomic_DNA"/>
</dbReference>
<gene>
    <name evidence="1" type="ORF">PACILC2_18090</name>
</gene>
<dbReference type="Proteomes" id="UP000680304">
    <property type="component" value="Unassembled WGS sequence"/>
</dbReference>
<evidence type="ECO:0000313" key="2">
    <source>
        <dbReference type="Proteomes" id="UP000680304"/>
    </source>
</evidence>
<accession>A0ABQ4N5M8</accession>
<comment type="caution">
    <text evidence="1">The sequence shown here is derived from an EMBL/GenBank/DDBJ whole genome shotgun (WGS) entry which is preliminary data.</text>
</comment>
<keyword evidence="2" id="KW-1185">Reference proteome</keyword>
<proteinExistence type="predicted"/>
<name>A0ABQ4N5M8_9BACL</name>
<sequence length="70" mass="7817">MTTGSALISRPNSSMRMKYEFDFLLMRTSRIFCIATSTGGRKGQPDSKTLSLYAVYQKFPDAGEKDGDLK</sequence>